<feature type="domain" description="OSBS enolase-like N-terminal" evidence="4">
    <location>
        <begin position="1"/>
        <end position="66"/>
    </location>
</feature>
<feature type="non-terminal residue" evidence="5">
    <location>
        <position position="1"/>
    </location>
</feature>
<dbReference type="InterPro" id="IPR029017">
    <property type="entry name" value="Enolase-like_N"/>
</dbReference>
<sequence>GLYVCLREGEREGWGEISPLPGFSQETWEEAQSVLLAWVNNWLAGDCELPQMPSVAFGVSCALAELADTLPQAANYR</sequence>
<protein>
    <recommendedName>
        <fullName evidence="4">OSBS enolase-like N-terminal domain-containing protein</fullName>
    </recommendedName>
</protein>
<evidence type="ECO:0000256" key="3">
    <source>
        <dbReference type="ARBA" id="ARBA00023239"/>
    </source>
</evidence>
<dbReference type="Pfam" id="PF21508">
    <property type="entry name" value="MenC_N"/>
    <property type="match status" value="1"/>
</dbReference>
<dbReference type="GO" id="GO:0046872">
    <property type="term" value="F:metal ion binding"/>
    <property type="evidence" value="ECO:0007669"/>
    <property type="project" value="UniProtKB-KW"/>
</dbReference>
<feature type="non-terminal residue" evidence="5">
    <location>
        <position position="77"/>
    </location>
</feature>
<keyword evidence="2" id="KW-0460">Magnesium</keyword>
<reference evidence="5" key="1">
    <citation type="submission" date="2021-10" db="EMBL/GenBank/DDBJ databases">
        <title>Collection of gut derived symbiotic bacterial strains cultured from healthy donors.</title>
        <authorList>
            <person name="Lin H."/>
            <person name="Littmann E."/>
            <person name="Claire K."/>
            <person name="Pamer E."/>
        </authorList>
    </citation>
    <scope>NUCLEOTIDE SEQUENCE</scope>
    <source>
        <strain evidence="5">MSK.23.4</strain>
    </source>
</reference>
<evidence type="ECO:0000256" key="1">
    <source>
        <dbReference type="ARBA" id="ARBA00022723"/>
    </source>
</evidence>
<dbReference type="GO" id="GO:0016829">
    <property type="term" value="F:lyase activity"/>
    <property type="evidence" value="ECO:0007669"/>
    <property type="project" value="UniProtKB-KW"/>
</dbReference>
<evidence type="ECO:0000313" key="6">
    <source>
        <dbReference type="Proteomes" id="UP001297422"/>
    </source>
</evidence>
<dbReference type="Proteomes" id="UP001297422">
    <property type="component" value="Unassembled WGS sequence"/>
</dbReference>
<proteinExistence type="predicted"/>
<comment type="caution">
    <text evidence="5">The sequence shown here is derived from an EMBL/GenBank/DDBJ whole genome shotgun (WGS) entry which is preliminary data.</text>
</comment>
<name>A0AAJ1B2S4_MEDGN</name>
<dbReference type="AlphaFoldDB" id="A0AAJ1B2S4"/>
<keyword evidence="3" id="KW-0456">Lyase</keyword>
<dbReference type="Gene3D" id="3.30.390.10">
    <property type="entry name" value="Enolase-like, N-terminal domain"/>
    <property type="match status" value="1"/>
</dbReference>
<evidence type="ECO:0000259" key="4">
    <source>
        <dbReference type="Pfam" id="PF21508"/>
    </source>
</evidence>
<dbReference type="SUPFAM" id="SSF54826">
    <property type="entry name" value="Enolase N-terminal domain-like"/>
    <property type="match status" value="1"/>
</dbReference>
<gene>
    <name evidence="5" type="ORF">LIQ10_20865</name>
</gene>
<dbReference type="EMBL" id="JAJBNC010000429">
    <property type="protein sequence ID" value="MCB5496137.1"/>
    <property type="molecule type" value="Genomic_DNA"/>
</dbReference>
<evidence type="ECO:0000256" key="2">
    <source>
        <dbReference type="ARBA" id="ARBA00022842"/>
    </source>
</evidence>
<dbReference type="InterPro" id="IPR041338">
    <property type="entry name" value="OSBS_N"/>
</dbReference>
<organism evidence="5 6">
    <name type="scientific">Mediterraneibacter gnavus</name>
    <name type="common">Ruminococcus gnavus</name>
    <dbReference type="NCBI Taxonomy" id="33038"/>
    <lineage>
        <taxon>Bacteria</taxon>
        <taxon>Bacillati</taxon>
        <taxon>Bacillota</taxon>
        <taxon>Clostridia</taxon>
        <taxon>Lachnospirales</taxon>
        <taxon>Lachnospiraceae</taxon>
        <taxon>Mediterraneibacter</taxon>
    </lineage>
</organism>
<accession>A0AAJ1B2S4</accession>
<evidence type="ECO:0000313" key="5">
    <source>
        <dbReference type="EMBL" id="MCB5496137.1"/>
    </source>
</evidence>
<keyword evidence="1" id="KW-0479">Metal-binding</keyword>